<dbReference type="InterPro" id="IPR009290">
    <property type="entry name" value="Radial_spoke_3"/>
</dbReference>
<accession>A0ABP0V3J3</accession>
<keyword evidence="4" id="KW-0597">Phosphoprotein</keyword>
<evidence type="ECO:0000256" key="6">
    <source>
        <dbReference type="ARBA" id="ARBA00023069"/>
    </source>
</evidence>
<proteinExistence type="inferred from homology"/>
<evidence type="ECO:0000256" key="8">
    <source>
        <dbReference type="ARBA" id="ARBA00023273"/>
    </source>
</evidence>
<reference evidence="11" key="1">
    <citation type="submission" date="2024-02" db="EMBL/GenBank/DDBJ databases">
        <authorList>
            <consortium name="ELIXIR-Norway"/>
            <consortium name="Elixir Norway"/>
        </authorList>
    </citation>
    <scope>NUCLEOTIDE SEQUENCE</scope>
</reference>
<dbReference type="Pfam" id="PF06098">
    <property type="entry name" value="Radial_spoke_3"/>
    <property type="match status" value="1"/>
</dbReference>
<keyword evidence="12" id="KW-1185">Reference proteome</keyword>
<evidence type="ECO:0000313" key="12">
    <source>
        <dbReference type="Proteomes" id="UP001497512"/>
    </source>
</evidence>
<keyword evidence="9" id="KW-0175">Coiled coil</keyword>
<keyword evidence="8" id="KW-0966">Cell projection</keyword>
<keyword evidence="7" id="KW-0206">Cytoskeleton</keyword>
<evidence type="ECO:0000256" key="5">
    <source>
        <dbReference type="ARBA" id="ARBA00022846"/>
    </source>
</evidence>
<keyword evidence="6" id="KW-0969">Cilium</keyword>
<dbReference type="PANTHER" id="PTHR21648">
    <property type="entry name" value="FLAGELLAR RADIAL SPOKE PROTEIN 3"/>
    <property type="match status" value="1"/>
</dbReference>
<evidence type="ECO:0000256" key="4">
    <source>
        <dbReference type="ARBA" id="ARBA00022553"/>
    </source>
</evidence>
<comment type="similarity">
    <text evidence="2">Belongs to the flagellar radial spoke RSP3 family.</text>
</comment>
<comment type="subcellular location">
    <subcellularLocation>
        <location evidence="1">Cytoplasm</location>
        <location evidence="1">Cytoskeleton</location>
        <location evidence="1">Flagellum axoneme</location>
    </subcellularLocation>
</comment>
<keyword evidence="5" id="KW-0282">Flagellum</keyword>
<sequence>MGSRGPTAKLMGRRDIDPRFNRGNKLRPKYESPLDQQENINREPIKTAPKSTRLRPPMQNLAFDPRVIRGTLSHKYKYVEEPPSKPHRQKPHRPMQFGATPEPIIGRQHMDVQTDIYLEDQYGKKTFNDFDTQTDPFLDRPATPYFIPWKSGPDAFTQIFDGDLFDFEMEVEPMLEVLVGRALEQGLMEVQEEKQLEHLRCHQDRFEQLRVAELTATQRMEASERRAMEEKDRRVAQERKRLKEEEILRLKVEAQGIARRCLKNVTDEVYAALTKAGYFYDPVERELETVFVPKLLQGMQTEIADIVQSRHAVAIMVDEVVPPPDTAERVADGVDMVMARLMNVLDSWITFEDNVMQELDAAEHATHNVMQGIVGEVELIENTSTSVTSSILDRVGIRSTETASASQNLLNSMIGHLQQ</sequence>
<protein>
    <submittedName>
        <fullName evidence="11">Uncharacterized protein</fullName>
    </submittedName>
</protein>
<evidence type="ECO:0000256" key="10">
    <source>
        <dbReference type="SAM" id="MobiDB-lite"/>
    </source>
</evidence>
<feature type="coiled-coil region" evidence="9">
    <location>
        <begin position="220"/>
        <end position="253"/>
    </location>
</feature>
<evidence type="ECO:0000256" key="3">
    <source>
        <dbReference type="ARBA" id="ARBA00022490"/>
    </source>
</evidence>
<evidence type="ECO:0000256" key="7">
    <source>
        <dbReference type="ARBA" id="ARBA00023212"/>
    </source>
</evidence>
<feature type="region of interest" description="Disordered" evidence="10">
    <location>
        <begin position="1"/>
        <end position="57"/>
    </location>
</feature>
<name>A0ABP0V3J3_9BRYO</name>
<evidence type="ECO:0000256" key="2">
    <source>
        <dbReference type="ARBA" id="ARBA00006737"/>
    </source>
</evidence>
<keyword evidence="3" id="KW-0963">Cytoplasm</keyword>
<dbReference type="EMBL" id="OZ019900">
    <property type="protein sequence ID" value="CAK9234968.1"/>
    <property type="molecule type" value="Genomic_DNA"/>
</dbReference>
<dbReference type="Proteomes" id="UP001497512">
    <property type="component" value="Chromosome 8"/>
</dbReference>
<evidence type="ECO:0000256" key="1">
    <source>
        <dbReference type="ARBA" id="ARBA00004611"/>
    </source>
</evidence>
<dbReference type="PANTHER" id="PTHR21648:SF0">
    <property type="entry name" value="RADIAL SPOKE HEAD PROTEIN 3 HOMOLOG"/>
    <property type="match status" value="1"/>
</dbReference>
<evidence type="ECO:0000313" key="11">
    <source>
        <dbReference type="EMBL" id="CAK9234968.1"/>
    </source>
</evidence>
<organism evidence="11 12">
    <name type="scientific">Sphagnum troendelagicum</name>
    <dbReference type="NCBI Taxonomy" id="128251"/>
    <lineage>
        <taxon>Eukaryota</taxon>
        <taxon>Viridiplantae</taxon>
        <taxon>Streptophyta</taxon>
        <taxon>Embryophyta</taxon>
        <taxon>Bryophyta</taxon>
        <taxon>Sphagnophytina</taxon>
        <taxon>Sphagnopsida</taxon>
        <taxon>Sphagnales</taxon>
        <taxon>Sphagnaceae</taxon>
        <taxon>Sphagnum</taxon>
    </lineage>
</organism>
<gene>
    <name evidence="11" type="ORF">CSSPTR1EN2_LOCUS22482</name>
</gene>
<evidence type="ECO:0000256" key="9">
    <source>
        <dbReference type="SAM" id="Coils"/>
    </source>
</evidence>